<feature type="domain" description="Stealth protein CR3 conserved region 3" evidence="6">
    <location>
        <begin position="398"/>
        <end position="446"/>
    </location>
</feature>
<comment type="caution">
    <text evidence="8">The sequence shown here is derived from an EMBL/GenBank/DDBJ whole genome shotgun (WGS) entry which is preliminary data.</text>
</comment>
<comment type="similarity">
    <text evidence="1">Belongs to the stealth family.</text>
</comment>
<dbReference type="EMBL" id="JBFALK010000001">
    <property type="protein sequence ID" value="MEV0967207.1"/>
    <property type="molecule type" value="Genomic_DNA"/>
</dbReference>
<dbReference type="InterPro" id="IPR031356">
    <property type="entry name" value="Stealth_CR4"/>
</dbReference>
<evidence type="ECO:0000256" key="3">
    <source>
        <dbReference type="ARBA" id="ARBA00023169"/>
    </source>
</evidence>
<dbReference type="Pfam" id="PF17101">
    <property type="entry name" value="Stealth_CR1"/>
    <property type="match status" value="1"/>
</dbReference>
<dbReference type="Pfam" id="PF11380">
    <property type="entry name" value="Stealth_CR2"/>
    <property type="match status" value="1"/>
</dbReference>
<evidence type="ECO:0000313" key="8">
    <source>
        <dbReference type="EMBL" id="MEV0967207.1"/>
    </source>
</evidence>
<dbReference type="InterPro" id="IPR047141">
    <property type="entry name" value="Stealth"/>
</dbReference>
<organism evidence="8 9">
    <name type="scientific">Microtetraspora glauca</name>
    <dbReference type="NCBI Taxonomy" id="1996"/>
    <lineage>
        <taxon>Bacteria</taxon>
        <taxon>Bacillati</taxon>
        <taxon>Actinomycetota</taxon>
        <taxon>Actinomycetes</taxon>
        <taxon>Streptosporangiales</taxon>
        <taxon>Streptosporangiaceae</taxon>
        <taxon>Microtetraspora</taxon>
    </lineage>
</organism>
<feature type="domain" description="Stealth protein CR2 conserved region 2" evidence="4">
    <location>
        <begin position="248"/>
        <end position="353"/>
    </location>
</feature>
<gene>
    <name evidence="8" type="ORF">AB0I59_01130</name>
</gene>
<sequence length="517" mass="57461">MPVGTLYRRLRTRLLAGGTTPGTALIRKDASPLQAQRETFGLVCSALASAGVPYFCVRPPRGRPPAVAVATTHRSEALSALAQCGQPFLAGRQPYGRRGERSTEVGEMLPLRRAGTLENARVVRVALYFTSPSHTLTLGAEHGCDLEFWAPEGDMLVAPRPNRSCDIVPAHGETVQGGEELFNNLVSPSRSIGGYPTRPEFTRRLIDDIDFPIDAVYTWVDGSDPAWRARRDLALTGGLSELATTDARFVSRDELRYSLRSLLTYAPWVNRVWVVTDGQRPPWLDTSDPLVSVVDHKEIFGDPSVLPVFNSHAIETQLHHIDGLSEQFLYLNDDFFLGRPLPAHTFFEGNGMPHFFPSIVHVPFGSPADEESPVHAAGMNNRRILEALAGRTLTQKMKHVPYALRRSLLYEVEERFAEDFAATARGAFRESSDISVVSSLVHYYAYLTGRAAPGMIDYTYVDLALEETPAKLRRMLAKRKHDAFCLNDTAPTTEEQDALLMRFLEAYYPTPNAFELS</sequence>
<evidence type="ECO:0000259" key="6">
    <source>
        <dbReference type="Pfam" id="PF17102"/>
    </source>
</evidence>
<dbReference type="InterPro" id="IPR021520">
    <property type="entry name" value="Stealth_CR2"/>
</dbReference>
<evidence type="ECO:0000259" key="4">
    <source>
        <dbReference type="Pfam" id="PF11380"/>
    </source>
</evidence>
<dbReference type="Pfam" id="PF17102">
    <property type="entry name" value="Stealth_CR3"/>
    <property type="match status" value="1"/>
</dbReference>
<evidence type="ECO:0000256" key="2">
    <source>
        <dbReference type="ARBA" id="ARBA00022679"/>
    </source>
</evidence>
<evidence type="ECO:0000256" key="1">
    <source>
        <dbReference type="ARBA" id="ARBA00007583"/>
    </source>
</evidence>
<dbReference type="InterPro" id="IPR031358">
    <property type="entry name" value="Stealth_CR1"/>
</dbReference>
<keyword evidence="2" id="KW-0808">Transferase</keyword>
<protein>
    <submittedName>
        <fullName evidence="8">Stealth family protein</fullName>
    </submittedName>
</protein>
<accession>A0ABV3G6H7</accession>
<dbReference type="InterPro" id="IPR031357">
    <property type="entry name" value="Stealth_CR3"/>
</dbReference>
<keyword evidence="9" id="KW-1185">Reference proteome</keyword>
<feature type="domain" description="Stealth protein CR1 conserved region 1" evidence="5">
    <location>
        <begin position="211"/>
        <end position="234"/>
    </location>
</feature>
<reference evidence="8 9" key="1">
    <citation type="submission" date="2024-06" db="EMBL/GenBank/DDBJ databases">
        <title>The Natural Products Discovery Center: Release of the First 8490 Sequenced Strains for Exploring Actinobacteria Biosynthetic Diversity.</title>
        <authorList>
            <person name="Kalkreuter E."/>
            <person name="Kautsar S.A."/>
            <person name="Yang D."/>
            <person name="Bader C.D."/>
            <person name="Teijaro C.N."/>
            <person name="Fluegel L."/>
            <person name="Davis C.M."/>
            <person name="Simpson J.R."/>
            <person name="Lauterbach L."/>
            <person name="Steele A.D."/>
            <person name="Gui C."/>
            <person name="Meng S."/>
            <person name="Li G."/>
            <person name="Viehrig K."/>
            <person name="Ye F."/>
            <person name="Su P."/>
            <person name="Kiefer A.F."/>
            <person name="Nichols A."/>
            <person name="Cepeda A.J."/>
            <person name="Yan W."/>
            <person name="Fan B."/>
            <person name="Jiang Y."/>
            <person name="Adhikari A."/>
            <person name="Zheng C.-J."/>
            <person name="Schuster L."/>
            <person name="Cowan T.M."/>
            <person name="Smanski M.J."/>
            <person name="Chevrette M.G."/>
            <person name="De Carvalho L.P.S."/>
            <person name="Shen B."/>
        </authorList>
    </citation>
    <scope>NUCLEOTIDE SEQUENCE [LARGE SCALE GENOMIC DNA]</scope>
    <source>
        <strain evidence="8 9">NPDC050100</strain>
    </source>
</reference>
<dbReference type="Pfam" id="PF17103">
    <property type="entry name" value="Stealth_CR4"/>
    <property type="match status" value="1"/>
</dbReference>
<feature type="domain" description="Stealth protein CR4 conserved region 4" evidence="7">
    <location>
        <begin position="476"/>
        <end position="516"/>
    </location>
</feature>
<keyword evidence="3" id="KW-0270">Exopolysaccharide synthesis</keyword>
<dbReference type="RefSeq" id="WP_082776541.1">
    <property type="nucleotide sequence ID" value="NZ_JBFALK010000001.1"/>
</dbReference>
<evidence type="ECO:0000313" key="9">
    <source>
        <dbReference type="Proteomes" id="UP001551675"/>
    </source>
</evidence>
<proteinExistence type="inferred from homology"/>
<evidence type="ECO:0000259" key="7">
    <source>
        <dbReference type="Pfam" id="PF17103"/>
    </source>
</evidence>
<dbReference type="PANTHER" id="PTHR24045:SF0">
    <property type="entry name" value="N-ACETYLGLUCOSAMINE-1-PHOSPHOTRANSFERASE SUBUNITS ALPHA_BETA"/>
    <property type="match status" value="1"/>
</dbReference>
<evidence type="ECO:0000259" key="5">
    <source>
        <dbReference type="Pfam" id="PF17101"/>
    </source>
</evidence>
<name>A0ABV3G6H7_MICGL</name>
<dbReference type="PANTHER" id="PTHR24045">
    <property type="match status" value="1"/>
</dbReference>
<dbReference type="Proteomes" id="UP001551675">
    <property type="component" value="Unassembled WGS sequence"/>
</dbReference>